<keyword evidence="3" id="KW-1185">Reference proteome</keyword>
<dbReference type="Pfam" id="PF06114">
    <property type="entry name" value="Peptidase_M78"/>
    <property type="match status" value="1"/>
</dbReference>
<feature type="domain" description="IrrE N-terminal-like" evidence="1">
    <location>
        <begin position="57"/>
        <end position="169"/>
    </location>
</feature>
<dbReference type="Proteomes" id="UP000256599">
    <property type="component" value="Unassembled WGS sequence"/>
</dbReference>
<dbReference type="InterPro" id="IPR010359">
    <property type="entry name" value="IrrE_HExxH"/>
</dbReference>
<gene>
    <name evidence="2" type="ORF">CQA63_02345</name>
</gene>
<evidence type="ECO:0000259" key="1">
    <source>
        <dbReference type="Pfam" id="PF06114"/>
    </source>
</evidence>
<dbReference type="PANTHER" id="PTHR43236:SF1">
    <property type="entry name" value="BLL7220 PROTEIN"/>
    <property type="match status" value="1"/>
</dbReference>
<accession>A0A3D8I5K7</accession>
<proteinExistence type="predicted"/>
<dbReference type="OrthoDB" id="9794834at2"/>
<evidence type="ECO:0000313" key="2">
    <source>
        <dbReference type="EMBL" id="RDU60418.1"/>
    </source>
</evidence>
<dbReference type="Gene3D" id="1.10.10.2910">
    <property type="match status" value="1"/>
</dbReference>
<evidence type="ECO:0000313" key="3">
    <source>
        <dbReference type="Proteomes" id="UP000256599"/>
    </source>
</evidence>
<dbReference type="EMBL" id="NXLR01000003">
    <property type="protein sequence ID" value="RDU60418.1"/>
    <property type="molecule type" value="Genomic_DNA"/>
</dbReference>
<dbReference type="InterPro" id="IPR052345">
    <property type="entry name" value="Rad_response_metalloprotease"/>
</dbReference>
<name>A0A3D8I5K7_9HELI</name>
<sequence length="183" mass="21137">MNWTAIKNKSPYEILEMLEMNEPPFNPFDIARKLNLNVERTLDYGKLDTEGQISVDEKNEPEIWINPIKSEVRQRFTLAHEIGHLANDVLPQIDNPIIDKYETLYRSNAYGGIETKANKFAAQLLMPLQPLENFIEEKRQEDTNLTAKEAIILIAAKFEVSKQAAFHRLQNLGLIASDYKYPF</sequence>
<comment type="caution">
    <text evidence="2">The sequence shown here is derived from an EMBL/GenBank/DDBJ whole genome shotgun (WGS) entry which is preliminary data.</text>
</comment>
<dbReference type="RefSeq" id="WP_104700297.1">
    <property type="nucleotide sequence ID" value="NZ_FZPP01000026.1"/>
</dbReference>
<organism evidence="2 3">
    <name type="scientific">Helicobacter marmotae</name>
    <dbReference type="NCBI Taxonomy" id="152490"/>
    <lineage>
        <taxon>Bacteria</taxon>
        <taxon>Pseudomonadati</taxon>
        <taxon>Campylobacterota</taxon>
        <taxon>Epsilonproteobacteria</taxon>
        <taxon>Campylobacterales</taxon>
        <taxon>Helicobacteraceae</taxon>
        <taxon>Helicobacter</taxon>
    </lineage>
</organism>
<dbReference type="AlphaFoldDB" id="A0A3D8I5K7"/>
<dbReference type="PANTHER" id="PTHR43236">
    <property type="entry name" value="ANTITOXIN HIGA1"/>
    <property type="match status" value="1"/>
</dbReference>
<reference evidence="2 3" key="1">
    <citation type="submission" date="2018-04" db="EMBL/GenBank/DDBJ databases">
        <title>Novel Campyloabacter and Helicobacter Species and Strains.</title>
        <authorList>
            <person name="Mannion A.J."/>
            <person name="Shen Z."/>
            <person name="Fox J.G."/>
        </authorList>
    </citation>
    <scope>NUCLEOTIDE SEQUENCE [LARGE SCALE GENOMIC DNA]</scope>
    <source>
        <strain evidence="2 3">MIT 98-6070</strain>
    </source>
</reference>
<protein>
    <submittedName>
        <fullName evidence="2">ImmA/IrrE family metallo-endopeptidase</fullName>
    </submittedName>
</protein>